<accession>B0DS56</accession>
<dbReference type="RefSeq" id="XP_001886685.1">
    <property type="nucleotide sequence ID" value="XM_001886650.1"/>
</dbReference>
<dbReference type="InParanoid" id="B0DS56"/>
<dbReference type="OrthoDB" id="76293at2759"/>
<sequence>MTRSLTIKVDHAVAMQVLFGQVPIAFDAHVLKWSLDDSAWHHVKEASFYGTDTYSLAFDMVIKVTDDGPELSVNFTGMQEKGVWPGKKSVEAEGRLAMRLLEELDSWLEVRTGEQWMRF</sequence>
<dbReference type="HOGENOM" id="CLU_2061908_0_0_1"/>
<name>B0DS56_LACBS</name>
<dbReference type="EMBL" id="DS547129">
    <property type="protein sequence ID" value="EDR02641.1"/>
    <property type="molecule type" value="Genomic_DNA"/>
</dbReference>
<protein>
    <submittedName>
        <fullName evidence="1">Predicted protein</fullName>
    </submittedName>
</protein>
<dbReference type="GeneID" id="6082310"/>
<dbReference type="Proteomes" id="UP000001194">
    <property type="component" value="Unassembled WGS sequence"/>
</dbReference>
<evidence type="ECO:0000313" key="1">
    <source>
        <dbReference type="EMBL" id="EDR02641.1"/>
    </source>
</evidence>
<evidence type="ECO:0000313" key="2">
    <source>
        <dbReference type="Proteomes" id="UP000001194"/>
    </source>
</evidence>
<organism evidence="2">
    <name type="scientific">Laccaria bicolor (strain S238N-H82 / ATCC MYA-4686)</name>
    <name type="common">Bicoloured deceiver</name>
    <name type="synonym">Laccaria laccata var. bicolor</name>
    <dbReference type="NCBI Taxonomy" id="486041"/>
    <lineage>
        <taxon>Eukaryota</taxon>
        <taxon>Fungi</taxon>
        <taxon>Dikarya</taxon>
        <taxon>Basidiomycota</taxon>
        <taxon>Agaricomycotina</taxon>
        <taxon>Agaricomycetes</taxon>
        <taxon>Agaricomycetidae</taxon>
        <taxon>Agaricales</taxon>
        <taxon>Agaricineae</taxon>
        <taxon>Hydnangiaceae</taxon>
        <taxon>Laccaria</taxon>
    </lineage>
</organism>
<dbReference type="KEGG" id="lbc:LACBIDRAFT_308355"/>
<keyword evidence="2" id="KW-1185">Reference proteome</keyword>
<reference evidence="1 2" key="1">
    <citation type="journal article" date="2008" name="Nature">
        <title>The genome of Laccaria bicolor provides insights into mycorrhizal symbiosis.</title>
        <authorList>
            <person name="Martin F."/>
            <person name="Aerts A."/>
            <person name="Ahren D."/>
            <person name="Brun A."/>
            <person name="Danchin E.G.J."/>
            <person name="Duchaussoy F."/>
            <person name="Gibon J."/>
            <person name="Kohler A."/>
            <person name="Lindquist E."/>
            <person name="Pereda V."/>
            <person name="Salamov A."/>
            <person name="Shapiro H.J."/>
            <person name="Wuyts J."/>
            <person name="Blaudez D."/>
            <person name="Buee M."/>
            <person name="Brokstein P."/>
            <person name="Canbaeck B."/>
            <person name="Cohen D."/>
            <person name="Courty P.E."/>
            <person name="Coutinho P.M."/>
            <person name="Delaruelle C."/>
            <person name="Detter J.C."/>
            <person name="Deveau A."/>
            <person name="DiFazio S."/>
            <person name="Duplessis S."/>
            <person name="Fraissinet-Tachet L."/>
            <person name="Lucic E."/>
            <person name="Frey-Klett P."/>
            <person name="Fourrey C."/>
            <person name="Feussner I."/>
            <person name="Gay G."/>
            <person name="Grimwood J."/>
            <person name="Hoegger P.J."/>
            <person name="Jain P."/>
            <person name="Kilaru S."/>
            <person name="Labbe J."/>
            <person name="Lin Y.C."/>
            <person name="Legue V."/>
            <person name="Le Tacon F."/>
            <person name="Marmeisse R."/>
            <person name="Melayah D."/>
            <person name="Montanini B."/>
            <person name="Muratet M."/>
            <person name="Nehls U."/>
            <person name="Niculita-Hirzel H."/>
            <person name="Oudot-Le Secq M.P."/>
            <person name="Peter M."/>
            <person name="Quesneville H."/>
            <person name="Rajashekar B."/>
            <person name="Reich M."/>
            <person name="Rouhier N."/>
            <person name="Schmutz J."/>
            <person name="Yin T."/>
            <person name="Chalot M."/>
            <person name="Henrissat B."/>
            <person name="Kuees U."/>
            <person name="Lucas S."/>
            <person name="Van de Peer Y."/>
            <person name="Podila G.K."/>
            <person name="Polle A."/>
            <person name="Pukkila P.J."/>
            <person name="Richardson P.M."/>
            <person name="Rouze P."/>
            <person name="Sanders I.R."/>
            <person name="Stajich J.E."/>
            <person name="Tunlid A."/>
            <person name="Tuskan G."/>
            <person name="Grigoriev I.V."/>
        </authorList>
    </citation>
    <scope>NUCLEOTIDE SEQUENCE [LARGE SCALE GENOMIC DNA]</scope>
    <source>
        <strain evidence="2">S238N-H82 / ATCC MYA-4686</strain>
    </source>
</reference>
<dbReference type="AlphaFoldDB" id="B0DS56"/>
<proteinExistence type="predicted"/>
<gene>
    <name evidence="1" type="ORF">LACBIDRAFT_308355</name>
</gene>